<protein>
    <submittedName>
        <fullName evidence="2">Uncharacterized protein</fullName>
    </submittedName>
</protein>
<sequence>MRYRNHGRDTERISLHFRRPGGGDVTSGSRSAAQGRHIDSAHAHFQLHPALLVLYCTGCVLENVLAQNRRSGVRTAPRAPAACEREPESKSRRCYQPVERFDCSLISRLCRGNDLASQTSRRVTERSLIDIDHKHLEVASETAIELKKRLDEIRLLESRKSARLADSDTDFARLADMAGDRRRASATIEVPPHPMHGINKLYTSSGIHYTYSVIRVDKQAFDSNVAVFNFVFAKDIAEWSIASRESNKYQSALTLSQWLTSPAPRAPPACAAPPSSRKAVASDYRQLNFLTTLNADRVYVVSTIGKQRRERTDRRRALSSAAGAGAGAPQEHCETCAALTDWMEVSARSAGSSLSRLPTFCDGPRPPNARRLLAIRRSPNDTNRARGAVVTMRRLF</sequence>
<organism evidence="2 3">
    <name type="scientific">Eumeta variegata</name>
    <name type="common">Bagworm moth</name>
    <name type="synonym">Eumeta japonica</name>
    <dbReference type="NCBI Taxonomy" id="151549"/>
    <lineage>
        <taxon>Eukaryota</taxon>
        <taxon>Metazoa</taxon>
        <taxon>Ecdysozoa</taxon>
        <taxon>Arthropoda</taxon>
        <taxon>Hexapoda</taxon>
        <taxon>Insecta</taxon>
        <taxon>Pterygota</taxon>
        <taxon>Neoptera</taxon>
        <taxon>Endopterygota</taxon>
        <taxon>Lepidoptera</taxon>
        <taxon>Glossata</taxon>
        <taxon>Ditrysia</taxon>
        <taxon>Tineoidea</taxon>
        <taxon>Psychidae</taxon>
        <taxon>Oiketicinae</taxon>
        <taxon>Eumeta</taxon>
    </lineage>
</organism>
<dbReference type="STRING" id="151549.A0A4C1UZ13"/>
<dbReference type="Proteomes" id="UP000299102">
    <property type="component" value="Unassembled WGS sequence"/>
</dbReference>
<feature type="region of interest" description="Disordered" evidence="1">
    <location>
        <begin position="1"/>
        <end position="35"/>
    </location>
</feature>
<comment type="caution">
    <text evidence="2">The sequence shown here is derived from an EMBL/GenBank/DDBJ whole genome shotgun (WGS) entry which is preliminary data.</text>
</comment>
<dbReference type="OrthoDB" id="5950721at2759"/>
<name>A0A4C1UZ13_EUMVA</name>
<evidence type="ECO:0000313" key="3">
    <source>
        <dbReference type="Proteomes" id="UP000299102"/>
    </source>
</evidence>
<evidence type="ECO:0000313" key="2">
    <source>
        <dbReference type="EMBL" id="GBP31202.1"/>
    </source>
</evidence>
<feature type="compositionally biased region" description="Basic and acidic residues" evidence="1">
    <location>
        <begin position="1"/>
        <end position="14"/>
    </location>
</feature>
<dbReference type="EMBL" id="BGZK01000243">
    <property type="protein sequence ID" value="GBP31202.1"/>
    <property type="molecule type" value="Genomic_DNA"/>
</dbReference>
<dbReference type="AlphaFoldDB" id="A0A4C1UZ13"/>
<reference evidence="2 3" key="1">
    <citation type="journal article" date="2019" name="Commun. Biol.">
        <title>The bagworm genome reveals a unique fibroin gene that provides high tensile strength.</title>
        <authorList>
            <person name="Kono N."/>
            <person name="Nakamura H."/>
            <person name="Ohtoshi R."/>
            <person name="Tomita M."/>
            <person name="Numata K."/>
            <person name="Arakawa K."/>
        </authorList>
    </citation>
    <scope>NUCLEOTIDE SEQUENCE [LARGE SCALE GENOMIC DNA]</scope>
</reference>
<gene>
    <name evidence="2" type="ORF">EVAR_21482_1</name>
</gene>
<evidence type="ECO:0000256" key="1">
    <source>
        <dbReference type="SAM" id="MobiDB-lite"/>
    </source>
</evidence>
<accession>A0A4C1UZ13</accession>
<proteinExistence type="predicted"/>
<keyword evidence="3" id="KW-1185">Reference proteome</keyword>